<gene>
    <name evidence="1" type="ORF">RFI_32523</name>
</gene>
<keyword evidence="2" id="KW-1185">Reference proteome</keyword>
<sequence length="111" mass="13131">MLWNGKWKDYKCVFHYGHRTIMLFDENKLKIKSLQLGNPNKSSLEFNVSIQWYNDISDVDNTHAKWGCLILNHTWHFRTTHPCDRDELSNCVSVNESKNTQISLLIFNCQI</sequence>
<dbReference type="Proteomes" id="UP000023152">
    <property type="component" value="Unassembled WGS sequence"/>
</dbReference>
<evidence type="ECO:0000313" key="2">
    <source>
        <dbReference type="Proteomes" id="UP000023152"/>
    </source>
</evidence>
<name>X6LTD7_RETFI</name>
<protein>
    <submittedName>
        <fullName evidence="1">Uncharacterized protein</fullName>
    </submittedName>
</protein>
<organism evidence="1 2">
    <name type="scientific">Reticulomyxa filosa</name>
    <dbReference type="NCBI Taxonomy" id="46433"/>
    <lineage>
        <taxon>Eukaryota</taxon>
        <taxon>Sar</taxon>
        <taxon>Rhizaria</taxon>
        <taxon>Retaria</taxon>
        <taxon>Foraminifera</taxon>
        <taxon>Monothalamids</taxon>
        <taxon>Reticulomyxidae</taxon>
        <taxon>Reticulomyxa</taxon>
    </lineage>
</organism>
<reference evidence="1 2" key="1">
    <citation type="journal article" date="2013" name="Curr. Biol.">
        <title>The Genome of the Foraminiferan Reticulomyxa filosa.</title>
        <authorList>
            <person name="Glockner G."/>
            <person name="Hulsmann N."/>
            <person name="Schleicher M."/>
            <person name="Noegel A.A."/>
            <person name="Eichinger L."/>
            <person name="Gallinger C."/>
            <person name="Pawlowski J."/>
            <person name="Sierra R."/>
            <person name="Euteneuer U."/>
            <person name="Pillet L."/>
            <person name="Moustafa A."/>
            <person name="Platzer M."/>
            <person name="Groth M."/>
            <person name="Szafranski K."/>
            <person name="Schliwa M."/>
        </authorList>
    </citation>
    <scope>NUCLEOTIDE SEQUENCE [LARGE SCALE GENOMIC DNA]</scope>
</reference>
<proteinExistence type="predicted"/>
<comment type="caution">
    <text evidence="1">The sequence shown here is derived from an EMBL/GenBank/DDBJ whole genome shotgun (WGS) entry which is preliminary data.</text>
</comment>
<dbReference type="AlphaFoldDB" id="X6LTD7"/>
<evidence type="ECO:0000313" key="1">
    <source>
        <dbReference type="EMBL" id="ETO04874.1"/>
    </source>
</evidence>
<dbReference type="EMBL" id="ASPP01028827">
    <property type="protein sequence ID" value="ETO04874.1"/>
    <property type="molecule type" value="Genomic_DNA"/>
</dbReference>
<accession>X6LTD7</accession>